<dbReference type="InterPro" id="IPR055089">
    <property type="entry name" value="COP9_N"/>
</dbReference>
<evidence type="ECO:0000313" key="4">
    <source>
        <dbReference type="EMBL" id="KAL3758977.1"/>
    </source>
</evidence>
<feature type="domain" description="COP9 signalosome complex subunit 3 N-terminal helical repeats" evidence="3">
    <location>
        <begin position="351"/>
        <end position="450"/>
    </location>
</feature>
<accession>A0ABD3M9T5</accession>
<feature type="region of interest" description="Disordered" evidence="2">
    <location>
        <begin position="525"/>
        <end position="599"/>
    </location>
</feature>
<protein>
    <recommendedName>
        <fullName evidence="3">COP9 signalosome complex subunit 3 N-terminal helical repeats domain-containing protein</fullName>
    </recommendedName>
</protein>
<keyword evidence="5" id="KW-1185">Reference proteome</keyword>
<dbReference type="PANTHER" id="PTHR10758:SF1">
    <property type="entry name" value="COP9 SIGNALOSOME COMPLEX SUBUNIT 3"/>
    <property type="match status" value="1"/>
</dbReference>
<dbReference type="PANTHER" id="PTHR10758">
    <property type="entry name" value="26S PROTEASOME NON-ATPASE REGULATORY SUBUNIT 3/COP9 SIGNALOSOME COMPLEX SUBUNIT 3"/>
    <property type="match status" value="1"/>
</dbReference>
<evidence type="ECO:0000313" key="5">
    <source>
        <dbReference type="Proteomes" id="UP001530293"/>
    </source>
</evidence>
<feature type="compositionally biased region" description="Basic and acidic residues" evidence="2">
    <location>
        <begin position="578"/>
        <end position="587"/>
    </location>
</feature>
<dbReference type="AlphaFoldDB" id="A0ABD3M9T5"/>
<reference evidence="4 5" key="1">
    <citation type="submission" date="2024-10" db="EMBL/GenBank/DDBJ databases">
        <title>Updated reference genomes for cyclostephanoid diatoms.</title>
        <authorList>
            <person name="Roberts W.R."/>
            <person name="Alverson A.J."/>
        </authorList>
    </citation>
    <scope>NUCLEOTIDE SEQUENCE [LARGE SCALE GENOMIC DNA]</scope>
    <source>
        <strain evidence="4 5">AJA232-27</strain>
    </source>
</reference>
<dbReference type="EMBL" id="JALLBG020000215">
    <property type="protein sequence ID" value="KAL3758977.1"/>
    <property type="molecule type" value="Genomic_DNA"/>
</dbReference>
<keyword evidence="1" id="KW-0963">Cytoplasm</keyword>
<gene>
    <name evidence="4" type="ORF">ACHAWU_003048</name>
</gene>
<dbReference type="Pfam" id="PF22788">
    <property type="entry name" value="COP9_hel_rpt"/>
    <property type="match status" value="1"/>
</dbReference>
<feature type="compositionally biased region" description="Polar residues" evidence="2">
    <location>
        <begin position="543"/>
        <end position="552"/>
    </location>
</feature>
<sequence>MVESSLDCDANNIGGDDENAVDVSSSSLAAAVAAEAELVVVAVADANADAEQVGVDAIVMDDNPAILPPNDNTTSAAILGEGGEGGELALAAPALPATPARHAHASWAADSLTAAPSSSSSSLRTTSSLLRPLAADLFAYFATLSKTVLRRTTTTIVAGDTTHAAASTTSTITTSTASSSSIAVILWEGVGPILAAGQHDNINVMSCDSSSSSSTTFADDGGGISSIEGEQTSISRLITPQQAALYLYTVAQNIVALESAVLGTFSNVLASNAAAAVAAAADGGTMGGTTAMKTIMANQVAEIVSAVTVAATYCTPRSIILQSGILPALAHLIESTANVPSKFGSGSCWHSYTPFHPEFLNLSLLAGQYHYASSFLSYHPTSHTTLEFPYLPMDPTCYLRTHYLAGLVHVGCNNWNAALDSFHLCLTMPCSTVSKIATAARKKSLLVQCLLLEWEELDESTTTTSTSGASATAKMVVRASSSADVVAEGGGSKQSKKVENRVLELPGAASAAICKYMSASSNRVVGGNGDGGGGGSAPERTGTGPSEPSKQQSFRKERSSRRRTRGGGGGSSSNSLLDEARSDRGEEGGGSASSKNSSHLGSYHDLVSTYISGNIRHYAKLLSEMTNLLHVDGNWELAKQLESRLLIYRSIRKVGSVYSVLGLDALEAKMQHAASGVGEVLGNRGLEDVLMGMAACDAKDPLVVDPFFARIDQSTSMVAFLDDDDDAVDDWLDADLSARLQSCMALAERVRDLDIAFTTSPKYLQHSVKEMMTKGDLSASTAMLRQHGQQGGSSVADIGHGTMDMGMDW</sequence>
<evidence type="ECO:0000259" key="3">
    <source>
        <dbReference type="Pfam" id="PF22788"/>
    </source>
</evidence>
<evidence type="ECO:0000256" key="1">
    <source>
        <dbReference type="ARBA" id="ARBA00022490"/>
    </source>
</evidence>
<dbReference type="InterPro" id="IPR050756">
    <property type="entry name" value="CSN3"/>
</dbReference>
<feature type="compositionally biased region" description="Gly residues" evidence="2">
    <location>
        <begin position="526"/>
        <end position="536"/>
    </location>
</feature>
<evidence type="ECO:0000256" key="2">
    <source>
        <dbReference type="SAM" id="MobiDB-lite"/>
    </source>
</evidence>
<comment type="caution">
    <text evidence="4">The sequence shown here is derived from an EMBL/GenBank/DDBJ whole genome shotgun (WGS) entry which is preliminary data.</text>
</comment>
<dbReference type="Proteomes" id="UP001530293">
    <property type="component" value="Unassembled WGS sequence"/>
</dbReference>
<name>A0ABD3M9T5_9STRA</name>
<proteinExistence type="predicted"/>
<organism evidence="4 5">
    <name type="scientific">Discostella pseudostelligera</name>
    <dbReference type="NCBI Taxonomy" id="259834"/>
    <lineage>
        <taxon>Eukaryota</taxon>
        <taxon>Sar</taxon>
        <taxon>Stramenopiles</taxon>
        <taxon>Ochrophyta</taxon>
        <taxon>Bacillariophyta</taxon>
        <taxon>Coscinodiscophyceae</taxon>
        <taxon>Thalassiosirophycidae</taxon>
        <taxon>Stephanodiscales</taxon>
        <taxon>Stephanodiscaceae</taxon>
        <taxon>Discostella</taxon>
    </lineage>
</organism>